<evidence type="ECO:0000313" key="3">
    <source>
        <dbReference type="Proteomes" id="UP000431401"/>
    </source>
</evidence>
<dbReference type="RefSeq" id="WP_227837610.1">
    <property type="nucleotide sequence ID" value="NZ_WEGI01000005.1"/>
</dbReference>
<protein>
    <submittedName>
        <fullName evidence="2">Uncharacterized protein</fullName>
    </submittedName>
</protein>
<feature type="region of interest" description="Disordered" evidence="1">
    <location>
        <begin position="1"/>
        <end position="133"/>
    </location>
</feature>
<keyword evidence="3" id="KW-1185">Reference proteome</keyword>
<organism evidence="2 3">
    <name type="scientific">Nocardia aurantia</name>
    <dbReference type="NCBI Taxonomy" id="2585199"/>
    <lineage>
        <taxon>Bacteria</taxon>
        <taxon>Bacillati</taxon>
        <taxon>Actinomycetota</taxon>
        <taxon>Actinomycetes</taxon>
        <taxon>Mycobacteriales</taxon>
        <taxon>Nocardiaceae</taxon>
        <taxon>Nocardia</taxon>
    </lineage>
</organism>
<dbReference type="Proteomes" id="UP000431401">
    <property type="component" value="Unassembled WGS sequence"/>
</dbReference>
<accession>A0A7K0DQ49</accession>
<evidence type="ECO:0000256" key="1">
    <source>
        <dbReference type="SAM" id="MobiDB-lite"/>
    </source>
</evidence>
<comment type="caution">
    <text evidence="2">The sequence shown here is derived from an EMBL/GenBank/DDBJ whole genome shotgun (WGS) entry which is preliminary data.</text>
</comment>
<name>A0A7K0DQ49_9NOCA</name>
<dbReference type="AlphaFoldDB" id="A0A7K0DQ49"/>
<feature type="compositionally biased region" description="Low complexity" evidence="1">
    <location>
        <begin position="49"/>
        <end position="74"/>
    </location>
</feature>
<evidence type="ECO:0000313" key="2">
    <source>
        <dbReference type="EMBL" id="MQY26944.1"/>
    </source>
</evidence>
<proteinExistence type="predicted"/>
<gene>
    <name evidence="2" type="ORF">NRB56_25230</name>
</gene>
<reference evidence="2 3" key="1">
    <citation type="submission" date="2019-10" db="EMBL/GenBank/DDBJ databases">
        <title>Nocardia macrotermitis sp. nov. and Nocardia aurantia sp. nov., isolated from the gut of fungus growing-termite Macrotermes natalensis.</title>
        <authorList>
            <person name="Benndorf R."/>
            <person name="Schwitalla J."/>
            <person name="Martin K."/>
            <person name="De Beer W."/>
            <person name="Kaster A.-K."/>
            <person name="Vollmers J."/>
            <person name="Poulsen M."/>
            <person name="Beemelmanns C."/>
        </authorList>
    </citation>
    <scope>NUCLEOTIDE SEQUENCE [LARGE SCALE GENOMIC DNA]</scope>
    <source>
        <strain evidence="2 3">RB56</strain>
    </source>
</reference>
<dbReference type="EMBL" id="WEGI01000005">
    <property type="protein sequence ID" value="MQY26944.1"/>
    <property type="molecule type" value="Genomic_DNA"/>
</dbReference>
<feature type="compositionally biased region" description="Low complexity" evidence="1">
    <location>
        <begin position="83"/>
        <end position="102"/>
    </location>
</feature>
<sequence>MSHDSAPAPDPVPLTLGMPAAPARPRGLTDGLLRERGTSASAAMAGRSANPDAAHPPATTATATARASSATPETISPRPRGISATAPAALATSAASPAGTTVPEDRTAQFDTDTVGPEVAPADSGTESDPSAVPVLDLALPDERVADFLAEIAHADTGFVARTESGDRALAVVAGTAAALCGMDIRAALAAPDLEFLRGLRPAAVQAVREVLLAVECADPGPVTRGLAPLADVRSAETPPH</sequence>